<sequence>MTQPIGFGPDLDEAIPETFDVCEDCGTPTVQLSSHTCPDPDTVADPSREELDRRTEQDPFPDSETVLIQQARRATSYAYHETDANNQPLCPATTDNGLQQLTRIEAQNKRYAPCQFCHRIRRANADNGGGQ</sequence>
<accession>A0ABD5QAH9</accession>
<feature type="region of interest" description="Disordered" evidence="1">
    <location>
        <begin position="30"/>
        <end position="61"/>
    </location>
</feature>
<dbReference type="RefSeq" id="WP_254270597.1">
    <property type="nucleotide sequence ID" value="NZ_CP100402.1"/>
</dbReference>
<feature type="compositionally biased region" description="Basic and acidic residues" evidence="1">
    <location>
        <begin position="46"/>
        <end position="57"/>
    </location>
</feature>
<evidence type="ECO:0000256" key="1">
    <source>
        <dbReference type="SAM" id="MobiDB-lite"/>
    </source>
</evidence>
<keyword evidence="3" id="KW-1185">Reference proteome</keyword>
<dbReference type="EMBL" id="JBHSHT010000005">
    <property type="protein sequence ID" value="MFC4827091.1"/>
    <property type="molecule type" value="Genomic_DNA"/>
</dbReference>
<name>A0ABD5QAH9_9EURY</name>
<gene>
    <name evidence="2" type="ORF">ACFO9K_22880</name>
</gene>
<dbReference type="AlphaFoldDB" id="A0ABD5QAH9"/>
<protein>
    <submittedName>
        <fullName evidence="2">Uncharacterized protein</fullName>
    </submittedName>
</protein>
<evidence type="ECO:0000313" key="2">
    <source>
        <dbReference type="EMBL" id="MFC4827091.1"/>
    </source>
</evidence>
<dbReference type="Proteomes" id="UP001595945">
    <property type="component" value="Unassembled WGS sequence"/>
</dbReference>
<reference evidence="2 3" key="1">
    <citation type="journal article" date="2019" name="Int. J. Syst. Evol. Microbiol.">
        <title>The Global Catalogue of Microorganisms (GCM) 10K type strain sequencing project: providing services to taxonomists for standard genome sequencing and annotation.</title>
        <authorList>
            <consortium name="The Broad Institute Genomics Platform"/>
            <consortium name="The Broad Institute Genome Sequencing Center for Infectious Disease"/>
            <person name="Wu L."/>
            <person name="Ma J."/>
        </authorList>
    </citation>
    <scope>NUCLEOTIDE SEQUENCE [LARGE SCALE GENOMIC DNA]</scope>
    <source>
        <strain evidence="2 3">XZYJ18</strain>
    </source>
</reference>
<comment type="caution">
    <text evidence="2">The sequence shown here is derived from an EMBL/GenBank/DDBJ whole genome shotgun (WGS) entry which is preliminary data.</text>
</comment>
<evidence type="ECO:0000313" key="3">
    <source>
        <dbReference type="Proteomes" id="UP001595945"/>
    </source>
</evidence>
<dbReference type="GeneID" id="73047686"/>
<organism evidence="2 3">
    <name type="scientific">Halorussus aquaticus</name>
    <dbReference type="NCBI Taxonomy" id="2953748"/>
    <lineage>
        <taxon>Archaea</taxon>
        <taxon>Methanobacteriati</taxon>
        <taxon>Methanobacteriota</taxon>
        <taxon>Stenosarchaea group</taxon>
        <taxon>Halobacteria</taxon>
        <taxon>Halobacteriales</taxon>
        <taxon>Haladaptataceae</taxon>
        <taxon>Halorussus</taxon>
    </lineage>
</organism>
<proteinExistence type="predicted"/>